<dbReference type="PANTHER" id="PTHR18875">
    <property type="entry name" value="SARCOMA ANTIGEN NY-SAR-24/CYTOSKELETAL PROTEIN SOJO"/>
    <property type="match status" value="1"/>
</dbReference>
<dbReference type="SUPFAM" id="SSF57997">
    <property type="entry name" value="Tropomyosin"/>
    <property type="match status" value="1"/>
</dbReference>
<accession>A0AAD8DAJ1</accession>
<name>A0AAD8DAJ1_ACIOX</name>
<sequence>MFHNREDDLTANVVAIRKRLKSTEKSLQNLGEELKDNSSDHSDYSSQCSFPVGLTLEDLDWPDEAEPLSSSQNITRSCRMAEHKRPSNSAGANTSSRVRTNCLVHCHNCMTLSFSGLSSSSRIIELENEKLRKKLSVIQEENSSLISENHQLLTDLQSVQFELRDSKSKIRLLESTLTSKVVSVPELEDQIIGLEAEVEAQENALRDAEEKLEENHQTVKTMERAMEKMKEELRRVKTDFSEQSRLGKRAEQQRNEALINAEKLTLAFQQNKDIFSEKLKKLCENEGRLKSNLVQCESEREELQKKCFALEQEMEGMRRHIRKLKEGSSKDQVTLSNMEAEKTELLSALTESSQKISILESELTAKDKILEENGSLKRENQELRTLTTQQSERLVECQREIEETQSELASLESILSQLNNREVEVGTINTKPSSSNHSLSSSLGNSSEQTKALVQDLRLQLSVKEAEIQKLQTESTFRKAAQHLSQTSQGSTSSTQTELSTMKPAGKRYQQLQPLILGLEEEKRRQESQIRKLQSQLVEAEAEICSLQTRMDQRTSQFQEIQNELLDKAAEANKLEREMKKRNSQLSAMEKQLAEKSSAYSTAVSRTSDLELELMENNNQIQSLKRILKKEQKDALLAGENAQKLHIEQCKELEGKIEMLQSDVEQKQLKLKEQARMLSILQQDSEAKHRRVESLESALAQTRQELEIKTKRNDKAFRDFQDQTQQAAEKIRYLEAALSTCKDELKFYLRDVEDHKEHFEMQLQNKSEEVHLLQKEMKCSMLTLQETSEQNVLLQQTLQQQQQMLQQGSGRIGELEDSQAELERQVSKLEQELQKQKQAAKEELGNTEEKLRKVCQESEDKERQMKMEMDDCRNKLTEVEKELLRLRRDSNTKASQLDLLECTLHETQGQLDKKSDLVVDLEEKLHRSEADRRNSLQRTQLLEAQLMKVRGELVDTMGQLQELSDVLQKTQLSVGEKEAAIEKLATELRECKGELEDRNNELLDMDQALKERQWELKQRAGQITKLDVTVREHKNEMEQKIIGLEAKVKEGQKLIESLEERLQFAKKQLQEKHMFEKDSLELTREQLQRTQLELQETRRQGGQLIQELDKSNQEKVGLLDEIQELIKTHLREKNKFEMEALELGKQVRLNREQLQHTHLELQEAGSQGERLAQELDETIQLSQEKEANTIRLAEELGAAQALSRQVEVQMQAKLKALQEEMEQLQEAHRQELLGMQESQAKLLMSTGTLSSSLKSTQDNLNERLHEIKRELEEAERNILNLQAELHIRDGVIQAANEALVIKESEVARLQAKISSYERTVGLQNTSSLSMLSFVGQSNAHVNESLMHTQSSFRDLHQSRSASDTNPHCSDTDSLDLPRSIADSLENSIMPLMKSNKGLQGSIENDGTCIQDESSFNPLTYTVADETLIDSDVSDSDKPDLDTLSGMLRFINNEMTEPASFHRTAGLPGLKQITDHQVLQVDVELNFHKAPVTRTVV</sequence>
<feature type="coiled-coil region" evidence="4">
    <location>
        <begin position="286"/>
        <end position="421"/>
    </location>
</feature>
<evidence type="ECO:0000256" key="4">
    <source>
        <dbReference type="SAM" id="Coils"/>
    </source>
</evidence>
<feature type="coiled-coil region" evidence="4">
    <location>
        <begin position="974"/>
        <end position="1139"/>
    </location>
</feature>
<dbReference type="Proteomes" id="UP001230051">
    <property type="component" value="Unassembled WGS sequence"/>
</dbReference>
<feature type="region of interest" description="Disordered" evidence="5">
    <location>
        <begin position="65"/>
        <end position="94"/>
    </location>
</feature>
<gene>
    <name evidence="6" type="primary">Ccdc18</name>
    <name evidence="6" type="ORF">AOXY_G13643</name>
</gene>
<keyword evidence="7" id="KW-1185">Reference proteome</keyword>
<evidence type="ECO:0000256" key="2">
    <source>
        <dbReference type="ARBA" id="ARBA00022490"/>
    </source>
</evidence>
<organism evidence="6 7">
    <name type="scientific">Acipenser oxyrinchus oxyrinchus</name>
    <dbReference type="NCBI Taxonomy" id="40147"/>
    <lineage>
        <taxon>Eukaryota</taxon>
        <taxon>Metazoa</taxon>
        <taxon>Chordata</taxon>
        <taxon>Craniata</taxon>
        <taxon>Vertebrata</taxon>
        <taxon>Euteleostomi</taxon>
        <taxon>Actinopterygii</taxon>
        <taxon>Chondrostei</taxon>
        <taxon>Acipenseriformes</taxon>
        <taxon>Acipenseridae</taxon>
        <taxon>Acipenser</taxon>
    </lineage>
</organism>
<feature type="region of interest" description="Disordered" evidence="5">
    <location>
        <begin position="428"/>
        <end position="447"/>
    </location>
</feature>
<evidence type="ECO:0000313" key="7">
    <source>
        <dbReference type="Proteomes" id="UP001230051"/>
    </source>
</evidence>
<dbReference type="EMBL" id="JAGXEW010000012">
    <property type="protein sequence ID" value="KAK1165172.1"/>
    <property type="molecule type" value="Genomic_DNA"/>
</dbReference>
<feature type="coiled-coil region" evidence="4">
    <location>
        <begin position="121"/>
        <end position="148"/>
    </location>
</feature>
<reference evidence="6" key="1">
    <citation type="submission" date="2022-02" db="EMBL/GenBank/DDBJ databases">
        <title>Atlantic sturgeon de novo genome assembly.</title>
        <authorList>
            <person name="Stock M."/>
            <person name="Klopp C."/>
            <person name="Guiguen Y."/>
            <person name="Cabau C."/>
            <person name="Parinello H."/>
            <person name="Santidrian Yebra-Pimentel E."/>
            <person name="Kuhl H."/>
            <person name="Dirks R.P."/>
            <person name="Guessner J."/>
            <person name="Wuertz S."/>
            <person name="Du K."/>
            <person name="Schartl M."/>
        </authorList>
    </citation>
    <scope>NUCLEOTIDE SEQUENCE</scope>
    <source>
        <strain evidence="6">STURGEONOMICS-FGT-2020</strain>
        <tissue evidence="6">Whole blood</tissue>
    </source>
</reference>
<feature type="compositionally biased region" description="Low complexity" evidence="5">
    <location>
        <begin position="485"/>
        <end position="501"/>
    </location>
</feature>
<feature type="region of interest" description="Disordered" evidence="5">
    <location>
        <begin position="837"/>
        <end position="867"/>
    </location>
</feature>
<evidence type="ECO:0000256" key="3">
    <source>
        <dbReference type="ARBA" id="ARBA00023054"/>
    </source>
</evidence>
<feature type="coiled-coil region" evidence="4">
    <location>
        <begin position="184"/>
        <end position="246"/>
    </location>
</feature>
<feature type="coiled-coil region" evidence="4">
    <location>
        <begin position="13"/>
        <end position="40"/>
    </location>
</feature>
<keyword evidence="3 4" id="KW-0175">Coiled coil</keyword>
<evidence type="ECO:0000256" key="5">
    <source>
        <dbReference type="SAM" id="MobiDB-lite"/>
    </source>
</evidence>
<dbReference type="GO" id="GO:0005737">
    <property type="term" value="C:cytoplasm"/>
    <property type="evidence" value="ECO:0007669"/>
    <property type="project" value="UniProtKB-SubCell"/>
</dbReference>
<dbReference type="PANTHER" id="PTHR18875:SF8">
    <property type="entry name" value="COILED-COIL DOMAIN-CONTAINING PROTEIN 18"/>
    <property type="match status" value="1"/>
</dbReference>
<feature type="compositionally biased region" description="Polar residues" evidence="5">
    <location>
        <begin position="1353"/>
        <end position="1368"/>
    </location>
</feature>
<feature type="compositionally biased region" description="Low complexity" evidence="5">
    <location>
        <begin position="433"/>
        <end position="447"/>
    </location>
</feature>
<comment type="subcellular location">
    <subcellularLocation>
        <location evidence="1">Cytoplasm</location>
    </subcellularLocation>
</comment>
<feature type="region of interest" description="Disordered" evidence="5">
    <location>
        <begin position="479"/>
        <end position="507"/>
    </location>
</feature>
<evidence type="ECO:0000313" key="6">
    <source>
        <dbReference type="EMBL" id="KAK1165172.1"/>
    </source>
</evidence>
<proteinExistence type="predicted"/>
<feature type="coiled-coil region" evidence="4">
    <location>
        <begin position="516"/>
        <end position="712"/>
    </location>
</feature>
<evidence type="ECO:0000256" key="1">
    <source>
        <dbReference type="ARBA" id="ARBA00004496"/>
    </source>
</evidence>
<feature type="coiled-coil region" evidence="4">
    <location>
        <begin position="1207"/>
        <end position="1319"/>
    </location>
</feature>
<feature type="region of interest" description="Disordered" evidence="5">
    <location>
        <begin position="1353"/>
        <end position="1375"/>
    </location>
</feature>
<keyword evidence="2" id="KW-0963">Cytoplasm</keyword>
<comment type="caution">
    <text evidence="6">The sequence shown here is derived from an EMBL/GenBank/DDBJ whole genome shotgun (WGS) entry which is preliminary data.</text>
</comment>
<protein>
    <submittedName>
        <fullName evidence="6">Coiled-coil domain-containing protein 18-like isoform X2</fullName>
    </submittedName>
</protein>